<accession>A0ACB8YVL9</accession>
<comment type="caution">
    <text evidence="1">The sequence shown here is derived from an EMBL/GenBank/DDBJ whole genome shotgun (WGS) entry which is preliminary data.</text>
</comment>
<reference evidence="2" key="1">
    <citation type="journal article" date="2022" name="Mol. Ecol. Resour.">
        <title>The genomes of chicory, endive, great burdock and yacon provide insights into Asteraceae palaeo-polyploidization history and plant inulin production.</title>
        <authorList>
            <person name="Fan W."/>
            <person name="Wang S."/>
            <person name="Wang H."/>
            <person name="Wang A."/>
            <person name="Jiang F."/>
            <person name="Liu H."/>
            <person name="Zhao H."/>
            <person name="Xu D."/>
            <person name="Zhang Y."/>
        </authorList>
    </citation>
    <scope>NUCLEOTIDE SEQUENCE [LARGE SCALE GENOMIC DNA]</scope>
    <source>
        <strain evidence="2">cv. Punajuju</strain>
    </source>
</reference>
<name>A0ACB8YVL9_CICIN</name>
<sequence length="208" mass="23927">MHRRLRSSRLEEIGFKTTFRNSEKTPDSLDDDDEFMNLPRITRPFEVILDKFKDLRMLDNEDRKRKQKVVSVGSSNVKDVIHVDVVMLPPPKDSKKSKLNHGGFDSDLNINVEKFYDVGSVKNHLEFKKECEKVKTSLLNANKDVHFEKEMQNATNNVAPPRLGPQYCSLYKDWKCCLNDKIINEETDVLQARPNSGTIGASEQGPKF</sequence>
<keyword evidence="2" id="KW-1185">Reference proteome</keyword>
<proteinExistence type="predicted"/>
<dbReference type="Proteomes" id="UP001055811">
    <property type="component" value="Linkage Group LG09"/>
</dbReference>
<gene>
    <name evidence="1" type="ORF">L2E82_47543</name>
</gene>
<dbReference type="EMBL" id="CM042017">
    <property type="protein sequence ID" value="KAI3689582.1"/>
    <property type="molecule type" value="Genomic_DNA"/>
</dbReference>
<evidence type="ECO:0000313" key="2">
    <source>
        <dbReference type="Proteomes" id="UP001055811"/>
    </source>
</evidence>
<evidence type="ECO:0000313" key="1">
    <source>
        <dbReference type="EMBL" id="KAI3689582.1"/>
    </source>
</evidence>
<reference evidence="1 2" key="2">
    <citation type="journal article" date="2022" name="Mol. Ecol. Resour.">
        <title>The genomes of chicory, endive, great burdock and yacon provide insights into Asteraceae paleo-polyploidization history and plant inulin production.</title>
        <authorList>
            <person name="Fan W."/>
            <person name="Wang S."/>
            <person name="Wang H."/>
            <person name="Wang A."/>
            <person name="Jiang F."/>
            <person name="Liu H."/>
            <person name="Zhao H."/>
            <person name="Xu D."/>
            <person name="Zhang Y."/>
        </authorList>
    </citation>
    <scope>NUCLEOTIDE SEQUENCE [LARGE SCALE GENOMIC DNA]</scope>
    <source>
        <strain evidence="2">cv. Punajuju</strain>
        <tissue evidence="1">Leaves</tissue>
    </source>
</reference>
<protein>
    <submittedName>
        <fullName evidence="1">Uncharacterized protein</fullName>
    </submittedName>
</protein>
<organism evidence="1 2">
    <name type="scientific">Cichorium intybus</name>
    <name type="common">Chicory</name>
    <dbReference type="NCBI Taxonomy" id="13427"/>
    <lineage>
        <taxon>Eukaryota</taxon>
        <taxon>Viridiplantae</taxon>
        <taxon>Streptophyta</taxon>
        <taxon>Embryophyta</taxon>
        <taxon>Tracheophyta</taxon>
        <taxon>Spermatophyta</taxon>
        <taxon>Magnoliopsida</taxon>
        <taxon>eudicotyledons</taxon>
        <taxon>Gunneridae</taxon>
        <taxon>Pentapetalae</taxon>
        <taxon>asterids</taxon>
        <taxon>campanulids</taxon>
        <taxon>Asterales</taxon>
        <taxon>Asteraceae</taxon>
        <taxon>Cichorioideae</taxon>
        <taxon>Cichorieae</taxon>
        <taxon>Cichoriinae</taxon>
        <taxon>Cichorium</taxon>
    </lineage>
</organism>